<feature type="region of interest" description="Disordered" evidence="1">
    <location>
        <begin position="44"/>
        <end position="63"/>
    </location>
</feature>
<comment type="caution">
    <text evidence="2">The sequence shown here is derived from an EMBL/GenBank/DDBJ whole genome shotgun (WGS) entry which is preliminary data.</text>
</comment>
<proteinExistence type="predicted"/>
<feature type="region of interest" description="Disordered" evidence="1">
    <location>
        <begin position="1"/>
        <end position="20"/>
    </location>
</feature>
<evidence type="ECO:0000313" key="3">
    <source>
        <dbReference type="Proteomes" id="UP000092021"/>
    </source>
</evidence>
<dbReference type="AlphaFoldDB" id="A0A657IW69"/>
<reference evidence="2 3" key="1">
    <citation type="submission" date="2016-04" db="EMBL/GenBank/DDBJ databases">
        <title>Identification of putative biosynthetic pathways for the production of bioactive secondary metabolites by the marine actinomycete Kocuria kristinae RUTW2-3.</title>
        <authorList>
            <person name="Waterworth S.C."/>
            <person name="Walmsley T.A."/>
            <person name="Matongo T."/>
            <person name="Davies-Coleman M.T."/>
            <person name="Dorrington R.A."/>
        </authorList>
    </citation>
    <scope>NUCLEOTIDE SEQUENCE [LARGE SCALE GENOMIC DNA]</scope>
    <source>
        <strain evidence="2 3">RUTW4-5</strain>
    </source>
</reference>
<evidence type="ECO:0000256" key="1">
    <source>
        <dbReference type="SAM" id="MobiDB-lite"/>
    </source>
</evidence>
<evidence type="ECO:0000313" key="2">
    <source>
        <dbReference type="EMBL" id="OAX67806.1"/>
    </source>
</evidence>
<name>A0A657IW69_9MICC</name>
<accession>A0A657IW69</accession>
<dbReference type="EMBL" id="LWGZ01000026">
    <property type="protein sequence ID" value="OAX67806.1"/>
    <property type="molecule type" value="Genomic_DNA"/>
</dbReference>
<dbReference type="Proteomes" id="UP000092021">
    <property type="component" value="Unassembled WGS sequence"/>
</dbReference>
<organism evidence="2 3">
    <name type="scientific">Rothia kristinae</name>
    <dbReference type="NCBI Taxonomy" id="37923"/>
    <lineage>
        <taxon>Bacteria</taxon>
        <taxon>Bacillati</taxon>
        <taxon>Actinomycetota</taxon>
        <taxon>Actinomycetes</taxon>
        <taxon>Micrococcales</taxon>
        <taxon>Micrococcaceae</taxon>
        <taxon>Rothia</taxon>
    </lineage>
</organism>
<gene>
    <name evidence="2" type="ORF">A5N15_00365</name>
</gene>
<protein>
    <submittedName>
        <fullName evidence="2">Uncharacterized protein</fullName>
    </submittedName>
</protein>
<sequence length="63" mass="6822">MPRYPSPCSPRAVTPASASSMLGPRVCTMWKMCSRRASMVFTSASMSTAKRDHSRDQVAVCGP</sequence>